<organism evidence="3">
    <name type="scientific">Noctiluca scintillans</name>
    <name type="common">Sea sparkle</name>
    <name type="synonym">Red tide dinoflagellate</name>
    <dbReference type="NCBI Taxonomy" id="2966"/>
    <lineage>
        <taxon>Eukaryota</taxon>
        <taxon>Sar</taxon>
        <taxon>Alveolata</taxon>
        <taxon>Dinophyceae</taxon>
        <taxon>Noctilucales</taxon>
        <taxon>Noctilucaceae</taxon>
        <taxon>Noctiluca</taxon>
    </lineage>
</organism>
<dbReference type="AlphaFoldDB" id="A0A7S0ZT24"/>
<accession>A0A7S0ZT24</accession>
<evidence type="ECO:0000259" key="2">
    <source>
        <dbReference type="SMART" id="SM00128"/>
    </source>
</evidence>
<dbReference type="GO" id="GO:0004439">
    <property type="term" value="F:phosphatidylinositol-4,5-bisphosphate 5-phosphatase activity"/>
    <property type="evidence" value="ECO:0007669"/>
    <property type="project" value="TreeGrafter"/>
</dbReference>
<proteinExistence type="predicted"/>
<dbReference type="GO" id="GO:0046856">
    <property type="term" value="P:phosphatidylinositol dephosphorylation"/>
    <property type="evidence" value="ECO:0007669"/>
    <property type="project" value="InterPro"/>
</dbReference>
<gene>
    <name evidence="3" type="ORF">NSCI0253_LOCUS5864</name>
</gene>
<dbReference type="PANTHER" id="PTHR11200">
    <property type="entry name" value="INOSITOL 5-PHOSPHATASE"/>
    <property type="match status" value="1"/>
</dbReference>
<dbReference type="PANTHER" id="PTHR11200:SF300">
    <property type="entry name" value="TYPE II INOSITOL 1,4,5-TRISPHOSPHATE 5-PHOSPHATASE"/>
    <property type="match status" value="1"/>
</dbReference>
<dbReference type="EMBL" id="HBFQ01008336">
    <property type="protein sequence ID" value="CAD8831517.1"/>
    <property type="molecule type" value="Transcribed_RNA"/>
</dbReference>
<evidence type="ECO:0000313" key="3">
    <source>
        <dbReference type="EMBL" id="CAD8831517.1"/>
    </source>
</evidence>
<reference evidence="3" key="1">
    <citation type="submission" date="2021-01" db="EMBL/GenBank/DDBJ databases">
        <authorList>
            <person name="Corre E."/>
            <person name="Pelletier E."/>
            <person name="Niang G."/>
            <person name="Scheremetjew M."/>
            <person name="Finn R."/>
            <person name="Kale V."/>
            <person name="Holt S."/>
            <person name="Cochrane G."/>
            <person name="Meng A."/>
            <person name="Brown T."/>
            <person name="Cohen L."/>
        </authorList>
    </citation>
    <scope>NUCLEOTIDE SEQUENCE</scope>
</reference>
<dbReference type="InterPro" id="IPR000300">
    <property type="entry name" value="IPPc"/>
</dbReference>
<dbReference type="Gene3D" id="3.60.10.10">
    <property type="entry name" value="Endonuclease/exonuclease/phosphatase"/>
    <property type="match status" value="1"/>
</dbReference>
<dbReference type="InterPro" id="IPR036691">
    <property type="entry name" value="Endo/exonu/phosph_ase_sf"/>
</dbReference>
<protein>
    <recommendedName>
        <fullName evidence="2">Inositol polyphosphate-related phosphatase domain-containing protein</fullName>
    </recommendedName>
</protein>
<dbReference type="InterPro" id="IPR046985">
    <property type="entry name" value="IP5"/>
</dbReference>
<name>A0A7S0ZT24_NOCSC</name>
<dbReference type="Pfam" id="PF22669">
    <property type="entry name" value="Exo_endo_phos2"/>
    <property type="match status" value="1"/>
</dbReference>
<sequence>MSVKAGVLGWSKKLRARVVPGKHTHLRVSDFDAAECEEEIEINGYSLDHYLSVICSLDDGSKETVVEAMQSALNGSSPQNVLDQRCGRKALCWRENVRLQILSWNVAYLKNNASPKMTVASIASKMFRDVLGGDKDNPDVIVVGLQRIAGVAPDMLLRRSLTKHALENSNMLDLENAEGNELVTTWANALLRAINKDGSCSGPAYALANRPIFMGGLLMCVFSRPELLGMHLRSFVTCAKSVDSFSRNGCVACRFNLFERSFCFLNFDMPGDQGTSRRNRRRSAKARLNLMNSCFSRILFKRGDQTRWPVNSHRAVFVLGNTNVRLAKPFQFGRYQKFLNHAHETVQNNDWSSLVQHDQLHQFLARTNRWREAAIGTPQFPPTYRLMSPGSGWDKRSAPAWTDRITFRSSDVSPVTYKVVEQGPALSTNVSNRNPVFGLFDVGCVRVSTGGFIKLLHQTLGVTAEDHEVVDEQLEYFTSSLVHAATQHIEDFTENVERCVQEMEGPMPGFATAALLLVQDEIWAHICERIGDEFETAVERCHNAPGGVNPDVLEQELSALVGEDFLRQSEYELAVVASVQRPTFVSRSRVDSDAESPSSGAHQDDAGDKTRAATCVSGSDVCVSSDASTGHACTWASG</sequence>
<feature type="domain" description="Inositol polyphosphate-related phosphatase" evidence="2">
    <location>
        <begin position="95"/>
        <end position="448"/>
    </location>
</feature>
<dbReference type="SMART" id="SM00128">
    <property type="entry name" value="IPPc"/>
    <property type="match status" value="1"/>
</dbReference>
<evidence type="ECO:0000256" key="1">
    <source>
        <dbReference type="SAM" id="MobiDB-lite"/>
    </source>
</evidence>
<feature type="region of interest" description="Disordered" evidence="1">
    <location>
        <begin position="587"/>
        <end position="610"/>
    </location>
</feature>
<dbReference type="SUPFAM" id="SSF56219">
    <property type="entry name" value="DNase I-like"/>
    <property type="match status" value="1"/>
</dbReference>